<dbReference type="InterPro" id="IPR033703">
    <property type="entry name" value="Rhv-like"/>
</dbReference>
<comment type="function">
    <text evidence="1">VP0 precursor is a component of immature procapsids.</text>
</comment>
<evidence type="ECO:0000256" key="8">
    <source>
        <dbReference type="ARBA" id="ARBA00022488"/>
    </source>
</evidence>
<dbReference type="Gene3D" id="4.10.90.10">
    <property type="entry name" value="Capsid protein VP4 superfamily, Picornavirus"/>
    <property type="match status" value="1"/>
</dbReference>
<evidence type="ECO:0000256" key="17">
    <source>
        <dbReference type="ARBA" id="ARBA00022706"/>
    </source>
</evidence>
<dbReference type="GO" id="GO:0003724">
    <property type="term" value="F:RNA helicase activity"/>
    <property type="evidence" value="ECO:0007669"/>
    <property type="project" value="InterPro"/>
</dbReference>
<dbReference type="Gene3D" id="1.20.960.20">
    <property type="match status" value="1"/>
</dbReference>
<keyword evidence="23" id="KW-0788">Thiol protease</keyword>
<organism evidence="43 44">
    <name type="scientific">bovine rhinitis B virus 3</name>
    <dbReference type="NCBI Taxonomy" id="2758979"/>
    <lineage>
        <taxon>Viruses</taxon>
        <taxon>Riboviria</taxon>
        <taxon>Orthornavirae</taxon>
        <taxon>Pisuviricota</taxon>
        <taxon>Pisoniviricetes</taxon>
        <taxon>Picornavirales</taxon>
        <taxon>Picornaviridae</taxon>
        <taxon>Caphthovirinae</taxon>
        <taxon>Aphthovirus</taxon>
        <taxon>Aphthovirus reedi</taxon>
        <taxon>Bovine rhinitis B virus</taxon>
    </lineage>
</organism>
<keyword evidence="24" id="KW-0067">ATP-binding</keyword>
<dbReference type="InterPro" id="IPR043128">
    <property type="entry name" value="Rev_trsase/Diguanyl_cyclase"/>
</dbReference>
<dbReference type="InterPro" id="IPR043502">
    <property type="entry name" value="DNA/RNA_pol_sf"/>
</dbReference>
<keyword evidence="26" id="KW-1043">Host membrane</keyword>
<evidence type="ECO:0000256" key="7">
    <source>
        <dbReference type="ARBA" id="ARBA00022484"/>
    </source>
</evidence>
<sequence>MFFPRAHFMTTERLLHQLLIHTIHKKINKRNNMALELGFNNTLKTTDLDGNEKIIHGLPNRHDNCWLNALMQMTNWVGEGFFKNTYDNPDLIPQTIKFLTEYTGIDLSYGGPPSIVLYKIKDLLDTKVGTSKEPGDYVVSCQGVYCLADMQAGVFMDGEEHAVFYACTALGWIRVDDENITRCIPDPANVLVFVPWDRETICDYDTEFFNQVYLRGAGSSKPQSGNVNESGNSGSIVNNYYMQQYQNSIDATIGDKTTEGGSGSGDTAGSATHNNTTKHDKEKDDWFSSLMSGVGSALPGAVVGLLADKKTEETTKLEDRIMSTRHRTDITTTQSSVGVVNGYALGEADQIVAASGTHEHVSHVSRIYMKKLFTWSTNISAGTYYSYPLPETILSEAKDYRNLLKAYALYRNGWEVHVSVVSTMYHSGCLVVAMVPEFSETTQNGQTFDPHFAQLTLYPHQFINLRTNTTASIRVPYVGATDMDDHRLHQAWTLLVGIVVPMQIHNGNSDLTAIEVRASITPTNVKVAGPMPNKEGIVPVAVKSGYSGFSTTSPITADPVYGQVVNPPRRYIPGRFTNFLDVCDACPTMARFTNKPSVSTRSSASEVLLATIDVSLVSHELSYTYLAGLASLYAQYRGSINMHCIYTGFVSDKAKFLLVYVPPGADKPTTLSEAQHCITYEWDTGLNSEAVFNIPYISQTYYTSTHSSEADIGNVAGRVQIYQVTHVSTTSELLILFSSGSDFQLRCPVEPVKQVTDVGESGKYVTLDATQQHGDRRPAFRLHTDVSFALDRYTQLMNTGGNRTNTDKKSINLNPTQLPPDTFIKKLVDSCTYYFSDLEVTVNAKGDVPPWANVTWHPVASPRTFTNDNFPDEENDFMTVNSNVSVGFTGPAGGGTVATFAIPYTSLYRVLPTRYSGRTQFTQQDGFKALSYVGFGEITVAGLEQTSHRVLIRMKRTEMYCPRALYPSNTLTKITERRKLVLVSESVNPSKQGAKNFDLLKLAGDVESNPGPTAFSKLIDDFGCLSNSMEEIARHIGDFKAMMKGAGPWYKAFKYLWKVATVIVTITRTKDAVLVGMLLADIGLEVFDTRVMMDSLVDRFKPYFHVNPPKFDFKTEVLDKVRDFFANDDEEEEFDDTNPFKQISLKNVNDIFNLVKNGQWLMSFFLSLRDWFRTWLESEEKFITYHDLVPQIIEHQERLLVPDVYAEAHNWLERKREVLLQANQYALAKLCEPKVGPPPETRPEPVVVLFRGDSGQGKSFLSNLIAQALSKLLTGRVDSIWSCPPDPDHFDGYRGQKVVIMDDLGQNPDGTDFKYFAQMVSTTAFIPPMAALEDKGKVFNSPVIIATTNMHEHFTPKTMACPGALVRRFTYDYVLSAKKPYIREKTETLNVRKALAASGQECPCGLFEFDCPLLNGEAIELTPVRNTPTVESVYELIELVYNEVTDRRTVSDLKVLKQMGKHVTLDDIRKRKPTVIPFSGQGYQPGRDINASPDMQEKVLKYLVKNEHLDAALNFYNEECDEEIRVKWGPSIGEYLKVKTLWMKVKKYSHLFLTGLMLIGNMLLLYLNNKTPEEKKKKKRTKTEEDNTSKEGPYGGQAKPPVKVDKLKVNPLITTESGNPPTDMQMVVLKNTQPISLVRDGQIVATCCALGVFGTTYLVPYHLFEESFDTLVIGDRHLKEQDYKLDTFELRDGKVSDVAALTLNKGARVRDITSHFRDEVKVTKNSPVVGCVKNTTVGQLVFNGTAAGFKDHIICSDGDTLPNMFVYTANTQYGYCGSGILVKDGSHTVIIGIHSAGGNGKGYASCVTRSALLALRGRERPELEGLMLGEQPGEKVHVSRKTKLAPTVAYGVFRPNYGPAALSNSDTRLSEGVVLDNVIFSKHNSNVVLEEKDLALYRLCAAEYASHLHNVLGKTGAPLTNVEAVLGIDGLDAMEPNTAPGLPWALQHKRRHDLLDFTTGEMQPALAERFEQLENMNYSFECQTFLKDEIRPSEKVKAGKTRIVDVLPLEHIVFSRKYLGRFCAAMHRNYGPNIGSAVGCDPDVAWQEFGTHFSQFKNVWAIDYTAFDSCHSTQLMSVMADEVFSDAHGFDERARYAVKSLCKTVHAYEDKRITIDGGLPSGCSATSILNTVLNNIYVMFALKRTYPNTEMGDYSLIAYGDDLVLASDFDYDINLVKKSFAILGHTITPEDKSDGGFTLGKSITDVTFLKRAFERDCVLGFYKPVMNSKVLEAILSFARRGTLQEKLTSVAGLAFHSGEEEYNRLFSPFAGSFEIPSYRCLRLRWVHKMSN</sequence>
<feature type="domain" description="Peptidase C28" evidence="42">
    <location>
        <begin position="43"/>
        <end position="195"/>
    </location>
</feature>
<dbReference type="InterPro" id="IPR014759">
    <property type="entry name" value="Helicase_SF3_ssRNA_vir"/>
</dbReference>
<evidence type="ECO:0000256" key="34">
    <source>
        <dbReference type="ARBA" id="ARBA00023303"/>
    </source>
</evidence>
<keyword evidence="10" id="KW-0597">Phosphoprotein</keyword>
<keyword evidence="7" id="KW-0696">RNA-directed RNA polymerase</keyword>
<dbReference type="GO" id="GO:0004197">
    <property type="term" value="F:cysteine-type endopeptidase activity"/>
    <property type="evidence" value="ECO:0007669"/>
    <property type="project" value="InterPro"/>
</dbReference>
<dbReference type="InterPro" id="IPR044067">
    <property type="entry name" value="PCV_3C_PRO"/>
</dbReference>
<keyword evidence="18" id="KW-0519">Myristate</keyword>
<dbReference type="GO" id="GO:0005524">
    <property type="term" value="F:ATP binding"/>
    <property type="evidence" value="ECO:0007669"/>
    <property type="project" value="UniProtKB-KW"/>
</dbReference>
<dbReference type="EMBL" id="KP264975">
    <property type="protein sequence ID" value="AJE25834.1"/>
    <property type="molecule type" value="Genomic_RNA"/>
</dbReference>
<keyword evidence="28" id="KW-1182">Viral ion channel</keyword>
<evidence type="ECO:0000256" key="30">
    <source>
        <dbReference type="ARBA" id="ARBA00023136"/>
    </source>
</evidence>
<evidence type="ECO:0000256" key="27">
    <source>
        <dbReference type="ARBA" id="ARBA00022953"/>
    </source>
</evidence>
<evidence type="ECO:0000256" key="11">
    <source>
        <dbReference type="ARBA" id="ARBA00022561"/>
    </source>
</evidence>
<keyword evidence="32" id="KW-0449">Lipoprotein</keyword>
<evidence type="ECO:0000259" key="40">
    <source>
        <dbReference type="PROSITE" id="PS51218"/>
    </source>
</evidence>
<dbReference type="Pfam" id="PF22663">
    <property type="entry name" value="Rhv_5"/>
    <property type="match status" value="1"/>
</dbReference>
<evidence type="ECO:0000256" key="9">
    <source>
        <dbReference type="ARBA" id="ARBA00022520"/>
    </source>
</evidence>
<dbReference type="Gene3D" id="3.30.70.270">
    <property type="match status" value="2"/>
</dbReference>
<feature type="domain" description="Peptidase C3" evidence="41">
    <location>
        <begin position="1619"/>
        <end position="1812"/>
    </location>
</feature>
<dbReference type="InterPro" id="IPR029053">
    <property type="entry name" value="Viral_coat"/>
</dbReference>
<evidence type="ECO:0000259" key="42">
    <source>
        <dbReference type="PROSITE" id="PS51887"/>
    </source>
</evidence>
<reference evidence="43 44" key="1">
    <citation type="journal article" date="2015" name="J. Virol.">
        <title>A metagenomics and case-control study to identify viruses associated with bovine respiratory disease.</title>
        <authorList>
            <person name="Ng T.F."/>
            <person name="Kondov N.O."/>
            <person name="Deng X."/>
            <person name="Van Eenennaam A."/>
            <person name="Neibergs H.L."/>
            <person name="Delwart E."/>
        </authorList>
    </citation>
    <scope>NUCLEOTIDE SEQUENCE [LARGE SCALE GENOMIC DNA]</scope>
    <source>
        <strain evidence="43">BSRI3</strain>
    </source>
</reference>
<dbReference type="Pfam" id="PF05408">
    <property type="entry name" value="Peptidase_C28"/>
    <property type="match status" value="1"/>
</dbReference>
<keyword evidence="22" id="KW-0347">Helicase</keyword>
<dbReference type="InterPro" id="IPR037080">
    <property type="entry name" value="Capsid_VP4_sf_Picornavirus"/>
</dbReference>
<dbReference type="GO" id="GO:0042025">
    <property type="term" value="C:host cell nucleus"/>
    <property type="evidence" value="ECO:0007669"/>
    <property type="project" value="UniProtKB-SubCell"/>
</dbReference>
<dbReference type="PROSITE" id="PS51887">
    <property type="entry name" value="APHTHOVIRUS_LPRO"/>
    <property type="match status" value="1"/>
</dbReference>
<evidence type="ECO:0000256" key="23">
    <source>
        <dbReference type="ARBA" id="ARBA00022807"/>
    </source>
</evidence>
<evidence type="ECO:0000256" key="13">
    <source>
        <dbReference type="ARBA" id="ARBA00022581"/>
    </source>
</evidence>
<keyword evidence="33" id="KW-1160">Virus entry into host cell</keyword>
<evidence type="ECO:0000256" key="3">
    <source>
        <dbReference type="ARBA" id="ARBA00004307"/>
    </source>
</evidence>
<evidence type="ECO:0000256" key="33">
    <source>
        <dbReference type="ARBA" id="ARBA00023296"/>
    </source>
</evidence>
<dbReference type="InterPro" id="IPR000199">
    <property type="entry name" value="Peptidase_C3A/C3B_picornavir"/>
</dbReference>
<evidence type="ECO:0000256" key="19">
    <source>
        <dbReference type="ARBA" id="ARBA00022741"/>
    </source>
</evidence>
<keyword evidence="20" id="KW-0378">Hydrolase</keyword>
<dbReference type="InterPro" id="IPR001205">
    <property type="entry name" value="RNA-dir_pol_C"/>
</dbReference>
<keyword evidence="27" id="KW-0693">Viral RNA replication</keyword>
<dbReference type="GO" id="GO:0003723">
    <property type="term" value="F:RNA binding"/>
    <property type="evidence" value="ECO:0007669"/>
    <property type="project" value="InterPro"/>
</dbReference>
<dbReference type="SUPFAM" id="SSF56672">
    <property type="entry name" value="DNA/RNA polymerases"/>
    <property type="match status" value="1"/>
</dbReference>
<keyword evidence="25" id="KW-0946">Virion</keyword>
<comment type="subcellular location">
    <subcellularLocation>
        <location evidence="2">Host cytoplasmic vesicle membrane</location>
        <topology evidence="2">Peripheral membrane protein</topology>
        <orientation evidence="2">Cytoplasmic side</orientation>
    </subcellularLocation>
    <subcellularLocation>
        <location evidence="3">Host nucleus</location>
        <location evidence="3">Host nucleolus</location>
    </subcellularLocation>
    <subcellularLocation>
        <location evidence="4">Virion</location>
    </subcellularLocation>
</comment>
<protein>
    <recommendedName>
        <fullName evidence="5">Genome polyprotein</fullName>
    </recommendedName>
</protein>
<dbReference type="InterPro" id="IPR038765">
    <property type="entry name" value="Papain-like_cys_pep_sf"/>
</dbReference>
<dbReference type="GO" id="GO:0046718">
    <property type="term" value="P:symbiont entry into host cell"/>
    <property type="evidence" value="ECO:0007669"/>
    <property type="project" value="UniProtKB-KW"/>
</dbReference>
<dbReference type="GO" id="GO:0015267">
    <property type="term" value="F:channel activity"/>
    <property type="evidence" value="ECO:0007669"/>
    <property type="project" value="UniProtKB-KW"/>
</dbReference>
<dbReference type="Gene3D" id="2.60.120.20">
    <property type="match status" value="3"/>
</dbReference>
<comment type="function">
    <text evidence="35">Lies on the inner surface of the capsid shell. After binding to the host receptor, the capsid undergoes conformational changes. Capsid protein VP4 is released, capsid protein VP1 N-terminus is externalized, and together, they shape a pore in the host membrane through which the viral genome is translocated into the host cell cytoplasm. After genome has been released, the channel shrinks.</text>
</comment>
<dbReference type="GO" id="GO:0019082">
    <property type="term" value="P:viral protein processing"/>
    <property type="evidence" value="ECO:0007669"/>
    <property type="project" value="InterPro"/>
</dbReference>
<evidence type="ECO:0000256" key="12">
    <source>
        <dbReference type="ARBA" id="ARBA00022562"/>
    </source>
</evidence>
<feature type="domain" description="SF3 helicase" evidence="40">
    <location>
        <begin position="1224"/>
        <end position="1389"/>
    </location>
</feature>
<dbReference type="CDD" id="cd00205">
    <property type="entry name" value="rhv_like"/>
    <property type="match status" value="2"/>
</dbReference>
<dbReference type="PROSITE" id="PS51874">
    <property type="entry name" value="PCV_3C_PRO"/>
    <property type="match status" value="1"/>
</dbReference>
<evidence type="ECO:0000256" key="1">
    <source>
        <dbReference type="ARBA" id="ARBA00002982"/>
    </source>
</evidence>
<dbReference type="InterPro" id="IPR007094">
    <property type="entry name" value="RNA-dir_pol_PSvirus"/>
</dbReference>
<comment type="catalytic activity">
    <reaction evidence="37">
        <text>ATP + H2O = ADP + phosphate + H(+)</text>
        <dbReference type="Rhea" id="RHEA:13065"/>
        <dbReference type="ChEBI" id="CHEBI:15377"/>
        <dbReference type="ChEBI" id="CHEBI:15378"/>
        <dbReference type="ChEBI" id="CHEBI:30616"/>
        <dbReference type="ChEBI" id="CHEBI:43474"/>
        <dbReference type="ChEBI" id="CHEBI:456216"/>
        <dbReference type="EC" id="3.6.4.13"/>
    </reaction>
</comment>
<keyword evidence="31" id="KW-1035">Host cytoplasm</keyword>
<dbReference type="InterPro" id="IPR043504">
    <property type="entry name" value="Peptidase_S1_PA_chymotrypsin"/>
</dbReference>
<dbReference type="GO" id="GO:0006351">
    <property type="term" value="P:DNA-templated transcription"/>
    <property type="evidence" value="ECO:0007669"/>
    <property type="project" value="InterPro"/>
</dbReference>
<evidence type="ECO:0000256" key="37">
    <source>
        <dbReference type="ARBA" id="ARBA00047984"/>
    </source>
</evidence>
<evidence type="ECO:0000259" key="41">
    <source>
        <dbReference type="PROSITE" id="PS51874"/>
    </source>
</evidence>
<dbReference type="InterPro" id="IPR059138">
    <property type="entry name" value="Pico_VP1"/>
</dbReference>
<evidence type="ECO:0000256" key="28">
    <source>
        <dbReference type="ARBA" id="ARBA00023039"/>
    </source>
</evidence>
<dbReference type="GO" id="GO:0003968">
    <property type="term" value="F:RNA-directed RNA polymerase activity"/>
    <property type="evidence" value="ECO:0007669"/>
    <property type="project" value="UniProtKB-KW"/>
</dbReference>
<keyword evidence="17" id="KW-1143">T=pseudo3 icosahedral capsid protein</keyword>
<keyword evidence="8" id="KW-1036">Host cytoplasmic vesicle</keyword>
<dbReference type="PROSITE" id="PS50507">
    <property type="entry name" value="RDRP_SSRNA_POS"/>
    <property type="match status" value="1"/>
</dbReference>
<comment type="function">
    <text evidence="36">Replicates the genomic and antigenomic RNAs by recognizing replications specific signals. Performs VPg uridylylation.</text>
</comment>
<feature type="region of interest" description="Disordered" evidence="38">
    <location>
        <begin position="253"/>
        <end position="283"/>
    </location>
</feature>
<proteinExistence type="predicted"/>
<dbReference type="GO" id="GO:0044162">
    <property type="term" value="C:host cell cytoplasmic vesicle membrane"/>
    <property type="evidence" value="ECO:0007669"/>
    <property type="project" value="UniProtKB-SubCell"/>
</dbReference>
<dbReference type="Pfam" id="PF00680">
    <property type="entry name" value="RdRP_1"/>
    <property type="match status" value="1"/>
</dbReference>
<evidence type="ECO:0000256" key="22">
    <source>
        <dbReference type="ARBA" id="ARBA00022806"/>
    </source>
</evidence>
<keyword evidence="34" id="KW-0407">Ion channel</keyword>
<dbReference type="Pfam" id="PF00910">
    <property type="entry name" value="RNA_helicase"/>
    <property type="match status" value="1"/>
</dbReference>
<dbReference type="PROSITE" id="PS51218">
    <property type="entry name" value="SF3_HELICASE_2"/>
    <property type="match status" value="1"/>
</dbReference>
<evidence type="ECO:0000256" key="35">
    <source>
        <dbReference type="ARBA" id="ARBA00033716"/>
    </source>
</evidence>
<evidence type="ECO:0000313" key="43">
    <source>
        <dbReference type="EMBL" id="AJE25834.1"/>
    </source>
</evidence>
<evidence type="ECO:0000256" key="14">
    <source>
        <dbReference type="ARBA" id="ARBA00022670"/>
    </source>
</evidence>
<evidence type="ECO:0000259" key="39">
    <source>
        <dbReference type="PROSITE" id="PS50507"/>
    </source>
</evidence>
<dbReference type="Gene3D" id="2.40.10.10">
    <property type="entry name" value="Trypsin-like serine proteases"/>
    <property type="match status" value="2"/>
</dbReference>
<keyword evidence="6" id="KW-0813">Transport</keyword>
<evidence type="ECO:0000256" key="4">
    <source>
        <dbReference type="ARBA" id="ARBA00004328"/>
    </source>
</evidence>
<dbReference type="SUPFAM" id="SSF54001">
    <property type="entry name" value="Cysteine proteinases"/>
    <property type="match status" value="1"/>
</dbReference>
<dbReference type="Pfam" id="PF00073">
    <property type="entry name" value="Rhv"/>
    <property type="match status" value="2"/>
</dbReference>
<dbReference type="GO" id="GO:0039618">
    <property type="term" value="C:T=pseudo3 icosahedral viral capsid"/>
    <property type="evidence" value="ECO:0007669"/>
    <property type="project" value="UniProtKB-KW"/>
</dbReference>
<evidence type="ECO:0000256" key="21">
    <source>
        <dbReference type="ARBA" id="ARBA00022804"/>
    </source>
</evidence>
<keyword evidence="16" id="KW-0548">Nucleotidyltransferase</keyword>
<dbReference type="Gene3D" id="3.90.70.10">
    <property type="entry name" value="Cysteine proteinases"/>
    <property type="match status" value="1"/>
</dbReference>
<dbReference type="InterPro" id="IPR009003">
    <property type="entry name" value="Peptidase_S1_PA"/>
</dbReference>
<dbReference type="GO" id="GO:0034220">
    <property type="term" value="P:monoatomic ion transmembrane transport"/>
    <property type="evidence" value="ECO:0007669"/>
    <property type="project" value="UniProtKB-KW"/>
</dbReference>
<evidence type="ECO:0000256" key="36">
    <source>
        <dbReference type="ARBA" id="ARBA00045446"/>
    </source>
</evidence>
<keyword evidence="9" id="KW-0191">Covalent protein-RNA linkage</keyword>
<dbReference type="InterPro" id="IPR004004">
    <property type="entry name" value="Helic/Pol/Pept_Calicivir-typ"/>
</dbReference>
<evidence type="ECO:0000256" key="18">
    <source>
        <dbReference type="ARBA" id="ARBA00022707"/>
    </source>
</evidence>
<keyword evidence="29" id="KW-0406">Ion transport</keyword>
<accession>A0A0B5CMK1</accession>
<keyword evidence="12" id="KW-1048">Host nucleus</keyword>
<name>A0A0B5CMK1_9PICO</name>
<evidence type="ECO:0000256" key="5">
    <source>
        <dbReference type="ARBA" id="ARBA00020107"/>
    </source>
</evidence>
<dbReference type="InterPro" id="IPR027417">
    <property type="entry name" value="P-loop_NTPase"/>
</dbReference>
<dbReference type="PRINTS" id="PR00918">
    <property type="entry name" value="CALICVIRUSNS"/>
</dbReference>
<evidence type="ECO:0000256" key="31">
    <source>
        <dbReference type="ARBA" id="ARBA00023200"/>
    </source>
</evidence>
<dbReference type="InterPro" id="IPR008739">
    <property type="entry name" value="Peptidase_C28"/>
</dbReference>
<dbReference type="GO" id="GO:0039694">
    <property type="term" value="P:viral RNA genome replication"/>
    <property type="evidence" value="ECO:0007669"/>
    <property type="project" value="InterPro"/>
</dbReference>
<keyword evidence="19" id="KW-0547">Nucleotide-binding</keyword>
<keyword evidence="15" id="KW-0808">Transferase</keyword>
<dbReference type="SUPFAM" id="SSF52540">
    <property type="entry name" value="P-loop containing nucleoside triphosphate hydrolases"/>
    <property type="match status" value="1"/>
</dbReference>
<evidence type="ECO:0000256" key="2">
    <source>
        <dbReference type="ARBA" id="ARBA00004295"/>
    </source>
</evidence>
<evidence type="ECO:0000256" key="25">
    <source>
        <dbReference type="ARBA" id="ARBA00022844"/>
    </source>
</evidence>
<evidence type="ECO:0000256" key="32">
    <source>
        <dbReference type="ARBA" id="ARBA00023288"/>
    </source>
</evidence>
<dbReference type="GO" id="GO:0005198">
    <property type="term" value="F:structural molecule activity"/>
    <property type="evidence" value="ECO:0007669"/>
    <property type="project" value="InterPro"/>
</dbReference>
<dbReference type="SUPFAM" id="SSF50494">
    <property type="entry name" value="Trypsin-like serine proteases"/>
    <property type="match status" value="1"/>
</dbReference>
<evidence type="ECO:0000256" key="16">
    <source>
        <dbReference type="ARBA" id="ARBA00022695"/>
    </source>
</evidence>
<evidence type="ECO:0000256" key="6">
    <source>
        <dbReference type="ARBA" id="ARBA00022448"/>
    </source>
</evidence>
<evidence type="ECO:0000256" key="20">
    <source>
        <dbReference type="ARBA" id="ARBA00022801"/>
    </source>
</evidence>
<dbReference type="InterPro" id="IPR001676">
    <property type="entry name" value="Picornavirus_capsid"/>
</dbReference>
<evidence type="ECO:0000256" key="38">
    <source>
        <dbReference type="SAM" id="MobiDB-lite"/>
    </source>
</evidence>
<dbReference type="GO" id="GO:0019062">
    <property type="term" value="P:virion attachment to host cell"/>
    <property type="evidence" value="ECO:0007669"/>
    <property type="project" value="UniProtKB-KW"/>
</dbReference>
<keyword evidence="13" id="KW-0945">Host-virus interaction</keyword>
<evidence type="ECO:0000256" key="24">
    <source>
        <dbReference type="ARBA" id="ARBA00022840"/>
    </source>
</evidence>
<evidence type="ECO:0000256" key="15">
    <source>
        <dbReference type="ARBA" id="ARBA00022679"/>
    </source>
</evidence>
<keyword evidence="14" id="KW-0645">Protease</keyword>
<keyword evidence="11" id="KW-0167">Capsid protein</keyword>
<dbReference type="InterPro" id="IPR000605">
    <property type="entry name" value="Helicase_SF3_ssDNA/RNA_vir"/>
</dbReference>
<feature type="region of interest" description="Disordered" evidence="38">
    <location>
        <begin position="1574"/>
        <end position="1602"/>
    </location>
</feature>
<dbReference type="Proteomes" id="UP000326108">
    <property type="component" value="Segment"/>
</dbReference>
<keyword evidence="21" id="KW-1161">Viral attachment to host cell</keyword>
<dbReference type="GO" id="GO:0006508">
    <property type="term" value="P:proteolysis"/>
    <property type="evidence" value="ECO:0007669"/>
    <property type="project" value="UniProtKB-KW"/>
</dbReference>
<dbReference type="SUPFAM" id="SSF88633">
    <property type="entry name" value="Positive stranded ssRNA viruses"/>
    <property type="match status" value="2"/>
</dbReference>
<evidence type="ECO:0000256" key="10">
    <source>
        <dbReference type="ARBA" id="ARBA00022553"/>
    </source>
</evidence>
<evidence type="ECO:0000256" key="29">
    <source>
        <dbReference type="ARBA" id="ARBA00023065"/>
    </source>
</evidence>
<feature type="domain" description="RdRp catalytic" evidence="39">
    <location>
        <begin position="2057"/>
        <end position="2175"/>
    </location>
</feature>
<evidence type="ECO:0000256" key="26">
    <source>
        <dbReference type="ARBA" id="ARBA00022870"/>
    </source>
</evidence>
<dbReference type="Pfam" id="PF00548">
    <property type="entry name" value="Peptidase_C3"/>
    <property type="match status" value="1"/>
</dbReference>
<keyword evidence="30" id="KW-0472">Membrane</keyword>
<evidence type="ECO:0000313" key="44">
    <source>
        <dbReference type="Proteomes" id="UP000326108"/>
    </source>
</evidence>